<gene>
    <name evidence="2" type="primary">ABHD12B</name>
</gene>
<dbReference type="SUPFAM" id="SSF53474">
    <property type="entry name" value="alpha/beta-Hydrolases"/>
    <property type="match status" value="1"/>
</dbReference>
<organism evidence="2 3">
    <name type="scientific">Cyanistes caeruleus</name>
    <name type="common">Eurasian blue tit</name>
    <name type="synonym">Parus caeruleus</name>
    <dbReference type="NCBI Taxonomy" id="156563"/>
    <lineage>
        <taxon>Eukaryota</taxon>
        <taxon>Metazoa</taxon>
        <taxon>Chordata</taxon>
        <taxon>Craniata</taxon>
        <taxon>Vertebrata</taxon>
        <taxon>Euteleostomi</taxon>
        <taxon>Archelosauria</taxon>
        <taxon>Archosauria</taxon>
        <taxon>Dinosauria</taxon>
        <taxon>Saurischia</taxon>
        <taxon>Theropoda</taxon>
        <taxon>Coelurosauria</taxon>
        <taxon>Aves</taxon>
        <taxon>Neognathae</taxon>
        <taxon>Neoaves</taxon>
        <taxon>Telluraves</taxon>
        <taxon>Australaves</taxon>
        <taxon>Passeriformes</taxon>
        <taxon>Paridae</taxon>
        <taxon>Cyanistes</taxon>
    </lineage>
</organism>
<accession>A0A8C0TWX9</accession>
<dbReference type="GO" id="GO:0005789">
    <property type="term" value="C:endoplasmic reticulum membrane"/>
    <property type="evidence" value="ECO:0007669"/>
    <property type="project" value="TreeGrafter"/>
</dbReference>
<dbReference type="PANTHER" id="PTHR12277">
    <property type="entry name" value="ALPHA/BETA HYDROLASE DOMAIN-CONTAINING PROTEIN"/>
    <property type="match status" value="1"/>
</dbReference>
<dbReference type="GO" id="GO:0047372">
    <property type="term" value="F:monoacylglycerol lipase activity"/>
    <property type="evidence" value="ECO:0007669"/>
    <property type="project" value="TreeGrafter"/>
</dbReference>
<evidence type="ECO:0000313" key="2">
    <source>
        <dbReference type="Ensembl" id="ENSCCEP00000000319.1"/>
    </source>
</evidence>
<evidence type="ECO:0000313" key="3">
    <source>
        <dbReference type="Proteomes" id="UP000694410"/>
    </source>
</evidence>
<dbReference type="AlphaFoldDB" id="A0A8C0TWX9"/>
<dbReference type="InterPro" id="IPR029058">
    <property type="entry name" value="AB_hydrolase_fold"/>
</dbReference>
<dbReference type="Ensembl" id="ENSCCET00000000625.1">
    <property type="protein sequence ID" value="ENSCCEP00000000319.1"/>
    <property type="gene ID" value="ENSCCEG00000000453.1"/>
</dbReference>
<reference evidence="2" key="2">
    <citation type="submission" date="2025-09" db="UniProtKB">
        <authorList>
            <consortium name="Ensembl"/>
        </authorList>
    </citation>
    <scope>IDENTIFICATION</scope>
</reference>
<dbReference type="GO" id="GO:0004622">
    <property type="term" value="F:phosphatidylcholine lysophospholipase activity"/>
    <property type="evidence" value="ECO:0007669"/>
    <property type="project" value="TreeGrafter"/>
</dbReference>
<dbReference type="PANTHER" id="PTHR12277:SF69">
    <property type="entry name" value="PROTEIN ABHD12B"/>
    <property type="match status" value="1"/>
</dbReference>
<dbReference type="Pfam" id="PF00561">
    <property type="entry name" value="Abhydrolase_1"/>
    <property type="match status" value="1"/>
</dbReference>
<keyword evidence="3" id="KW-1185">Reference proteome</keyword>
<dbReference type="GO" id="GO:0006660">
    <property type="term" value="P:phosphatidylserine catabolic process"/>
    <property type="evidence" value="ECO:0007669"/>
    <property type="project" value="TreeGrafter"/>
</dbReference>
<reference evidence="2" key="1">
    <citation type="submission" date="2025-08" db="UniProtKB">
        <authorList>
            <consortium name="Ensembl"/>
        </authorList>
    </citation>
    <scope>IDENTIFICATION</scope>
</reference>
<dbReference type="Gene3D" id="3.40.50.1820">
    <property type="entry name" value="alpha/beta hydrolase"/>
    <property type="match status" value="1"/>
</dbReference>
<dbReference type="GO" id="GO:0052651">
    <property type="term" value="P:monoacylglycerol catabolic process"/>
    <property type="evidence" value="ECO:0007669"/>
    <property type="project" value="TreeGrafter"/>
</dbReference>
<evidence type="ECO:0000259" key="1">
    <source>
        <dbReference type="Pfam" id="PF00561"/>
    </source>
</evidence>
<dbReference type="Proteomes" id="UP000694410">
    <property type="component" value="Unplaced"/>
</dbReference>
<sequence length="572" mass="62502">MAQTAFPITISPLGMSVLGKLQLLAFLSHRPGWGRVSAGCVPQPFRAAGCVPQPFMDVSPSPSWMCPPALHGCVPQPSMDVSPSPPWMCPPALQSRALLELVLLALGGHHPQTPFPPSSLSLGYCRSSFCRARGPSRDSGCCHRVSVALYCRFGSQLPALARSLPFLPPGAPWEGVGDQIRASVTPKAKRNTALGIQFPLPERSGSSLCRKKLCPSLTAGIGEPAPQIPRDGRGCVTRSFLPCRTQHSWLPGLRTLLLAPLLTYTSLPFLIRLFPSVLTKFVYLNFLAFPFFVDFRRPEVLVTNTINLQLSTEPGVTVGVWHTVPGSRGAEARGKDQRWYEEALADAHPVIIYLHGNGGTRAASHRVQFLKTMGAADFHILALDYRGYGDSTGHPSESGFTTDVLALYDWAKARSGNSSILFWGHSLGTGIATNAARKLQEERGVQVDAVVLESPYTNIRDAAANIPITKIYRQFPGFESLILDSLARAGMFFRSDENVKVLGCPLLILHAEDDGVLPPKLGRKLYETAHKAYKDKSKVKFITFPEKLGLGHDYISFNPELPSLVRDFLNMK</sequence>
<name>A0A8C0TWX9_CYACU</name>
<dbReference type="InterPro" id="IPR000073">
    <property type="entry name" value="AB_hydrolase_1"/>
</dbReference>
<protein>
    <submittedName>
        <fullName evidence="2">Abhydrolase domain containing 12B</fullName>
    </submittedName>
</protein>
<feature type="domain" description="AB hydrolase-1" evidence="1">
    <location>
        <begin position="349"/>
        <end position="459"/>
    </location>
</feature>
<proteinExistence type="predicted"/>